<dbReference type="InterPro" id="IPR045151">
    <property type="entry name" value="DCAF8"/>
</dbReference>
<dbReference type="GO" id="GO:0005737">
    <property type="term" value="C:cytoplasm"/>
    <property type="evidence" value="ECO:0007669"/>
    <property type="project" value="TreeGrafter"/>
</dbReference>
<feature type="compositionally biased region" description="Basic residues" evidence="4">
    <location>
        <begin position="771"/>
        <end position="781"/>
    </location>
</feature>
<gene>
    <name evidence="5" type="ORF">FBUS_01717</name>
</gene>
<evidence type="ECO:0000256" key="3">
    <source>
        <dbReference type="PROSITE-ProRule" id="PRU00221"/>
    </source>
</evidence>
<feature type="region of interest" description="Disordered" evidence="4">
    <location>
        <begin position="880"/>
        <end position="1025"/>
    </location>
</feature>
<dbReference type="GO" id="GO:0080008">
    <property type="term" value="C:Cul4-RING E3 ubiquitin ligase complex"/>
    <property type="evidence" value="ECO:0007669"/>
    <property type="project" value="TreeGrafter"/>
</dbReference>
<dbReference type="PANTHER" id="PTHR15574:SF21">
    <property type="entry name" value="DDB1- AND CUL4-ASSOCIATED FACTOR 8"/>
    <property type="match status" value="1"/>
</dbReference>
<evidence type="ECO:0000313" key="6">
    <source>
        <dbReference type="Proteomes" id="UP000728185"/>
    </source>
</evidence>
<dbReference type="SMART" id="SM00320">
    <property type="entry name" value="WD40"/>
    <property type="match status" value="6"/>
</dbReference>
<evidence type="ECO:0000256" key="4">
    <source>
        <dbReference type="SAM" id="MobiDB-lite"/>
    </source>
</evidence>
<feature type="compositionally biased region" description="Acidic residues" evidence="4">
    <location>
        <begin position="427"/>
        <end position="440"/>
    </location>
</feature>
<feature type="compositionally biased region" description="Acidic residues" evidence="4">
    <location>
        <begin position="403"/>
        <end position="418"/>
    </location>
</feature>
<dbReference type="Pfam" id="PF00400">
    <property type="entry name" value="WD40"/>
    <property type="match status" value="2"/>
</dbReference>
<feature type="compositionally biased region" description="Polar residues" evidence="4">
    <location>
        <begin position="783"/>
        <end position="800"/>
    </location>
</feature>
<evidence type="ECO:0000256" key="2">
    <source>
        <dbReference type="ARBA" id="ARBA00022737"/>
    </source>
</evidence>
<feature type="compositionally biased region" description="Low complexity" evidence="4">
    <location>
        <begin position="980"/>
        <end position="994"/>
    </location>
</feature>
<evidence type="ECO:0000313" key="5">
    <source>
        <dbReference type="EMBL" id="KAA0194567.1"/>
    </source>
</evidence>
<feature type="compositionally biased region" description="Polar residues" evidence="4">
    <location>
        <begin position="710"/>
        <end position="719"/>
    </location>
</feature>
<dbReference type="InterPro" id="IPR015943">
    <property type="entry name" value="WD40/YVTN_repeat-like_dom_sf"/>
</dbReference>
<organism evidence="5 6">
    <name type="scientific">Fasciolopsis buskii</name>
    <dbReference type="NCBI Taxonomy" id="27845"/>
    <lineage>
        <taxon>Eukaryota</taxon>
        <taxon>Metazoa</taxon>
        <taxon>Spiralia</taxon>
        <taxon>Lophotrochozoa</taxon>
        <taxon>Platyhelminthes</taxon>
        <taxon>Trematoda</taxon>
        <taxon>Digenea</taxon>
        <taxon>Plagiorchiida</taxon>
        <taxon>Echinostomata</taxon>
        <taxon>Echinostomatoidea</taxon>
        <taxon>Fasciolidae</taxon>
        <taxon>Fasciolopsis</taxon>
    </lineage>
</organism>
<dbReference type="PROSITE" id="PS50082">
    <property type="entry name" value="WD_REPEATS_2"/>
    <property type="match status" value="1"/>
</dbReference>
<dbReference type="EMBL" id="LUCM01004286">
    <property type="protein sequence ID" value="KAA0194567.1"/>
    <property type="molecule type" value="Genomic_DNA"/>
</dbReference>
<feature type="non-terminal residue" evidence="5">
    <location>
        <position position="1049"/>
    </location>
</feature>
<keyword evidence="1 3" id="KW-0853">WD repeat</keyword>
<feature type="compositionally biased region" description="Polar residues" evidence="4">
    <location>
        <begin position="689"/>
        <end position="703"/>
    </location>
</feature>
<comment type="caution">
    <text evidence="5">The sequence shown here is derived from an EMBL/GenBank/DDBJ whole genome shotgun (WGS) entry which is preliminary data.</text>
</comment>
<keyword evidence="2" id="KW-0677">Repeat</keyword>
<name>A0A8E0RW93_9TREM</name>
<feature type="region of interest" description="Disordered" evidence="4">
    <location>
        <begin position="679"/>
        <end position="800"/>
    </location>
</feature>
<dbReference type="SUPFAM" id="SSF50978">
    <property type="entry name" value="WD40 repeat-like"/>
    <property type="match status" value="1"/>
</dbReference>
<feature type="compositionally biased region" description="Basic and acidic residues" evidence="4">
    <location>
        <begin position="921"/>
        <end position="935"/>
    </location>
</feature>
<dbReference type="InterPro" id="IPR001680">
    <property type="entry name" value="WD40_rpt"/>
</dbReference>
<evidence type="ECO:0000256" key="1">
    <source>
        <dbReference type="ARBA" id="ARBA00022574"/>
    </source>
</evidence>
<feature type="compositionally biased region" description="Low complexity" evidence="4">
    <location>
        <begin position="942"/>
        <end position="967"/>
    </location>
</feature>
<sequence>ESSALISSSEDEGSFNSADDDVQWSYSVNSLNTFNMHPKDGDYSQFKRRLECDLRIGSAYHLGSRSRPFAFSSKPYLVSDCPHSEASAICSVTSSAFVRHPFNLILAREQGDIGPASKSRRLSYRATRWLVEGQQRFDGLQTYGNRSIGALNTDPQTFQESVQGSLWAVSRLHLENKFKCHRGCVNALSFNATGNLIVSGSDDLKVVVTNWITKEEVAKYNTRHCMNIFHVKFVPETNDTQIVSCACDSEVRLAQLASDGSLVGSTRLLAAHQRACHKLALPQGEPHIVLSAGADGQVFSIDLRESKAQNILWLPFSEFFSISSNPVKPYEFAVCGRSEAIIRVYDRRKMDPRDPSSGYVQCYGAQHLRPGNRTTTPPVINGSAACDDNNESENGLNSRRNIDDDDDGNGDAEDEEDVDHGVGEHGDDSDDDNDGDDDDFFSSVSARIGRRVRAVLSRLRGRARIALRVQGNQQRGEGNLSNLSYGLEKSKFSATAAMYSNQGDAILASYNDEDIYLFDVKNPSAPYLHKYSGHRNMQTIVSATFFGPNSEYVVSGSDDGFFYVWDRESEGIVQWLHADADGAVNVIESHPSLPVLASAGLDFDFKVWTPLHPLAEPDDLSHLKYTFSRVPPDILRLRRSRLAQALFASNRSHGNRVAMEQPATVPNESSACTGMATTVSGDTVRPPSAEQTELNGYSFTNGPRTMLPLESSSLNVSERQTVRKRRRCHSSSSDVPDGCKTTDSDADTHMEIHSDGENSNGVSPRTASSRQSRRPRRRRRFSLTNNDDQSQQQSGVTEPTITAVSEVGRVCSTPTIGPQLDSCVQPRLPQYLLPFNQRDLELRVAQNWVNRTCESRQIDGLDEANSRILSALETVAQLHARETRRDDDSVDSADSHDTGGSTDDSNIIGSYLLVRRPNCPVERREERLDTRDRPEQLTVHASSDSDSWTSYSTTSSSSSSSQSTETSRVNEDDSVEGRKSPSSPSTSSTISSGSAETAVATFPPSPPVPNSDDHELTSDQLNSDADLAAVVTVDNGGDADGGLMSNTFS</sequence>
<reference evidence="5" key="1">
    <citation type="submission" date="2019-05" db="EMBL/GenBank/DDBJ databases">
        <title>Annotation for the trematode Fasciolopsis buski.</title>
        <authorList>
            <person name="Choi Y.-J."/>
        </authorList>
    </citation>
    <scope>NUCLEOTIDE SEQUENCE</scope>
    <source>
        <strain evidence="5">HT</strain>
        <tissue evidence="5">Whole worm</tissue>
    </source>
</reference>
<feature type="region of interest" description="Disordered" evidence="4">
    <location>
        <begin position="367"/>
        <end position="442"/>
    </location>
</feature>
<dbReference type="Gene3D" id="2.130.10.10">
    <property type="entry name" value="YVTN repeat-like/Quinoprotein amine dehydrogenase"/>
    <property type="match status" value="2"/>
</dbReference>
<protein>
    <submittedName>
        <fullName evidence="5">WD repeat-containing protein 42A</fullName>
    </submittedName>
</protein>
<dbReference type="OrthoDB" id="4869960at2759"/>
<feature type="repeat" description="WD" evidence="3">
    <location>
        <begin position="534"/>
        <end position="566"/>
    </location>
</feature>
<dbReference type="Proteomes" id="UP000728185">
    <property type="component" value="Unassembled WGS sequence"/>
</dbReference>
<dbReference type="InterPro" id="IPR036322">
    <property type="entry name" value="WD40_repeat_dom_sf"/>
</dbReference>
<keyword evidence="6" id="KW-1185">Reference proteome</keyword>
<dbReference type="PANTHER" id="PTHR15574">
    <property type="entry name" value="WD REPEAT DOMAIN-CONTAINING FAMILY"/>
    <property type="match status" value="1"/>
</dbReference>
<feature type="compositionally biased region" description="Basic and acidic residues" evidence="4">
    <location>
        <begin position="968"/>
        <end position="979"/>
    </location>
</feature>
<feature type="compositionally biased region" description="Basic and acidic residues" evidence="4">
    <location>
        <begin position="740"/>
        <end position="756"/>
    </location>
</feature>
<accession>A0A8E0RW93</accession>
<feature type="compositionally biased region" description="Basic and acidic residues" evidence="4">
    <location>
        <begin position="880"/>
        <end position="897"/>
    </location>
</feature>
<dbReference type="AlphaFoldDB" id="A0A8E0RW93"/>
<proteinExistence type="predicted"/>